<evidence type="ECO:0000256" key="1">
    <source>
        <dbReference type="ARBA" id="ARBA00022759"/>
    </source>
</evidence>
<keyword evidence="4" id="KW-1185">Reference proteome</keyword>
<gene>
    <name evidence="3" type="ORF">EDD72_11419</name>
</gene>
<dbReference type="Proteomes" id="UP000295788">
    <property type="component" value="Unassembled WGS sequence"/>
</dbReference>
<dbReference type="EMBL" id="SMAB01000014">
    <property type="protein sequence ID" value="TCS81042.1"/>
    <property type="molecule type" value="Genomic_DNA"/>
</dbReference>
<evidence type="ECO:0000313" key="3">
    <source>
        <dbReference type="EMBL" id="TCS81042.1"/>
    </source>
</evidence>
<reference evidence="3 4" key="1">
    <citation type="submission" date="2019-03" db="EMBL/GenBank/DDBJ databases">
        <title>Genomic Encyclopedia of Type Strains, Phase IV (KMG-IV): sequencing the most valuable type-strain genomes for metagenomic binning, comparative biology and taxonomic classification.</title>
        <authorList>
            <person name="Goeker M."/>
        </authorList>
    </citation>
    <scope>NUCLEOTIDE SEQUENCE [LARGE SCALE GENOMIC DNA]</scope>
    <source>
        <strain evidence="3 4">DSM 23802</strain>
    </source>
</reference>
<dbReference type="AlphaFoldDB" id="A0A4V2USD9"/>
<sequence>MELQGIVYTPDMVLGEKRKGLKICYVTDTRPINELIEFVSDSELLIAEGMYPTDDYLQKAEQNKHMLISEAAWLARKGNVKELWLTHFSPSLANPEEYIEQASAIFINTQMGEERKTISLRFPD</sequence>
<dbReference type="InterPro" id="IPR036866">
    <property type="entry name" value="RibonucZ/Hydroxyglut_hydro"/>
</dbReference>
<organism evidence="3 4">
    <name type="scientific">Tepidibacillus fermentans</name>
    <dbReference type="NCBI Taxonomy" id="1281767"/>
    <lineage>
        <taxon>Bacteria</taxon>
        <taxon>Bacillati</taxon>
        <taxon>Bacillota</taxon>
        <taxon>Bacilli</taxon>
        <taxon>Bacillales</taxon>
        <taxon>Bacillaceae</taxon>
        <taxon>Tepidibacillus</taxon>
    </lineage>
</organism>
<proteinExistence type="predicted"/>
<keyword evidence="1" id="KW-0378">Hydrolase</keyword>
<keyword evidence="1" id="KW-0255">Endonuclease</keyword>
<dbReference type="GO" id="GO:0042781">
    <property type="term" value="F:3'-tRNA processing endoribonuclease activity"/>
    <property type="evidence" value="ECO:0007669"/>
    <property type="project" value="TreeGrafter"/>
</dbReference>
<dbReference type="SUPFAM" id="SSF56281">
    <property type="entry name" value="Metallo-hydrolase/oxidoreductase"/>
    <property type="match status" value="1"/>
</dbReference>
<name>A0A4V2USD9_9BACI</name>
<dbReference type="RefSeq" id="WP_207893680.1">
    <property type="nucleotide sequence ID" value="NZ_SMAB01000014.1"/>
</dbReference>
<evidence type="ECO:0000313" key="4">
    <source>
        <dbReference type="Proteomes" id="UP000295788"/>
    </source>
</evidence>
<dbReference type="PANTHER" id="PTHR46018">
    <property type="entry name" value="ZINC PHOSPHODIESTERASE ELAC PROTEIN 1"/>
    <property type="match status" value="1"/>
</dbReference>
<evidence type="ECO:0000256" key="2">
    <source>
        <dbReference type="ARBA" id="ARBA00022833"/>
    </source>
</evidence>
<comment type="caution">
    <text evidence="3">The sequence shown here is derived from an EMBL/GenBank/DDBJ whole genome shotgun (WGS) entry which is preliminary data.</text>
</comment>
<keyword evidence="2" id="KW-0862">Zinc</keyword>
<accession>A0A4V2USD9</accession>
<dbReference type="Gene3D" id="3.60.15.10">
    <property type="entry name" value="Ribonuclease Z/Hydroxyacylglutathione hydrolase-like"/>
    <property type="match status" value="1"/>
</dbReference>
<protein>
    <submittedName>
        <fullName evidence="3">Beta-lactamase family protein</fullName>
    </submittedName>
</protein>
<keyword evidence="1" id="KW-0540">Nuclease</keyword>
<dbReference type="PANTHER" id="PTHR46018:SF2">
    <property type="entry name" value="ZINC PHOSPHODIESTERASE ELAC PROTEIN 1"/>
    <property type="match status" value="1"/>
</dbReference>